<dbReference type="KEGG" id="oki:109889969"/>
<evidence type="ECO:0000256" key="4">
    <source>
        <dbReference type="SAM" id="MobiDB-lite"/>
    </source>
</evidence>
<dbReference type="PANTHER" id="PTHR21553:SF24">
    <property type="entry name" value="(E2-INDEPENDENT) E3 UBIQUITIN-CONJUGATING ENZYME FATS"/>
    <property type="match status" value="1"/>
</dbReference>
<keyword evidence="8" id="KW-1185">Reference proteome</keyword>
<accession>A0A8C7L866</accession>
<dbReference type="Proteomes" id="UP000694557">
    <property type="component" value="Unassembled WGS sequence"/>
</dbReference>
<dbReference type="InterPro" id="IPR029299">
    <property type="entry name" value="ALMS_motif"/>
</dbReference>
<evidence type="ECO:0000313" key="8">
    <source>
        <dbReference type="Proteomes" id="UP000694557"/>
    </source>
</evidence>
<evidence type="ECO:0008006" key="9">
    <source>
        <dbReference type="Google" id="ProtNLM"/>
    </source>
</evidence>
<evidence type="ECO:0000313" key="7">
    <source>
        <dbReference type="Ensembl" id="ENSOKIP00005114122.1"/>
    </source>
</evidence>
<organism evidence="7 8">
    <name type="scientific">Oncorhynchus kisutch</name>
    <name type="common">Coho salmon</name>
    <name type="synonym">Salmo kisutch</name>
    <dbReference type="NCBI Taxonomy" id="8019"/>
    <lineage>
        <taxon>Eukaryota</taxon>
        <taxon>Metazoa</taxon>
        <taxon>Chordata</taxon>
        <taxon>Craniata</taxon>
        <taxon>Vertebrata</taxon>
        <taxon>Euteleostomi</taxon>
        <taxon>Actinopterygii</taxon>
        <taxon>Neopterygii</taxon>
        <taxon>Teleostei</taxon>
        <taxon>Protacanthopterygii</taxon>
        <taxon>Salmoniformes</taxon>
        <taxon>Salmonidae</taxon>
        <taxon>Salmoninae</taxon>
        <taxon>Oncorhynchus</taxon>
    </lineage>
</organism>
<keyword evidence="3" id="KW-0206">Cytoskeleton</keyword>
<name>A0A8C7L866_ONCKI</name>
<reference evidence="7" key="2">
    <citation type="submission" date="2025-09" db="UniProtKB">
        <authorList>
            <consortium name="Ensembl"/>
        </authorList>
    </citation>
    <scope>IDENTIFICATION</scope>
</reference>
<evidence type="ECO:0000256" key="2">
    <source>
        <dbReference type="ARBA" id="ARBA00022490"/>
    </source>
</evidence>
<dbReference type="GeneTree" id="ENSGT00940000153123"/>
<dbReference type="Pfam" id="PF17730">
    <property type="entry name" value="Centro_C10orf90"/>
    <property type="match status" value="1"/>
</dbReference>
<dbReference type="GO" id="GO:0008017">
    <property type="term" value="F:microtubule binding"/>
    <property type="evidence" value="ECO:0007669"/>
    <property type="project" value="TreeGrafter"/>
</dbReference>
<proteinExistence type="predicted"/>
<keyword evidence="2" id="KW-0963">Cytoplasm</keyword>
<protein>
    <recommendedName>
        <fullName evidence="9">ALMS motif domain-containing protein</fullName>
    </recommendedName>
</protein>
<dbReference type="GO" id="GO:0005829">
    <property type="term" value="C:cytosol"/>
    <property type="evidence" value="ECO:0007669"/>
    <property type="project" value="TreeGrafter"/>
</dbReference>
<feature type="region of interest" description="Disordered" evidence="4">
    <location>
        <begin position="106"/>
        <end position="141"/>
    </location>
</feature>
<feature type="region of interest" description="Disordered" evidence="4">
    <location>
        <begin position="254"/>
        <end position="293"/>
    </location>
</feature>
<dbReference type="AlphaFoldDB" id="A0A8C7L866"/>
<sequence>MQALKPESWSPVLLPELGAQGKGVSAGCPIRKLDRRRLGQSNCLKLQGSLVDVLAHVPRSELCGESGEAGEELWLPLEWFHTHPSGSSIQNEVELYFDRTGSVTFNPEETDLTSPEGYSHSFDWSDDPGSRPQSTVSSDQLFPSGTLGHLETVRIRCTPGREWVRVCTLSPVRNGWLPLPTRGVLYELTGLLYQRQIELGIDSIRRKSYDSGVILKEGKLGGIWSKSMGFRSGRFPSLPTSNINEASTKDITPSWSMWRGQGERASTSPSLMRPTHSGDSQRGGHVPHRGSPTLLRMASVPNVLGGLPKAGFSSITITSCRVSQSGANRSHYPHQPILPIRSSTSLNPVMTHVLSSAIPKHSEVVTRHKATIVKVTEYRQSYSACAKVQMRGPGMRTAWPEHRHSYSYTGEDSLKDNGSTFRPFSLQPSFRSCVQLEVRWRSANTILYLDKSLSISIGQPEVIKPVMHMSTLSLYVGGSSHIGTSMDYPKTLQELRRSMGALSCTHRWDNSETDVGYSRGSSSTKGGYEVPKMADTDGIKNRTSDLTAHNLTSGLFSSSRGTGDSYSRASQHNGIADELCCRRLRNSTHRHPAFNISPVDTRTWGRQSLRKESDERQGHSREDLHVAEDFCPHQADTCQSQLTVDPQDIKSRAFSLKEALEMFRPDFISRSQGRMRSLEQRARRRKALQCADLDQVQGLWEEKSRHRRNCTKPHPLSDNLFKPRERTISGKEMQLRSRRIYNKLPEVTKKKEEEKRRVVSQTNRLRAELFKKKLLEQILQG</sequence>
<evidence type="ECO:0000259" key="5">
    <source>
        <dbReference type="Pfam" id="PF15309"/>
    </source>
</evidence>
<evidence type="ECO:0000256" key="3">
    <source>
        <dbReference type="ARBA" id="ARBA00023212"/>
    </source>
</evidence>
<feature type="domain" description="ALMS motif" evidence="5">
    <location>
        <begin position="654"/>
        <end position="780"/>
    </location>
</feature>
<dbReference type="GO" id="GO:0046599">
    <property type="term" value="P:regulation of centriole replication"/>
    <property type="evidence" value="ECO:0007669"/>
    <property type="project" value="TreeGrafter"/>
</dbReference>
<dbReference type="RefSeq" id="XP_020337432.1">
    <property type="nucleotide sequence ID" value="XM_020481843.2"/>
</dbReference>
<dbReference type="GeneID" id="109889969"/>
<dbReference type="GO" id="GO:0005814">
    <property type="term" value="C:centriole"/>
    <property type="evidence" value="ECO:0007669"/>
    <property type="project" value="TreeGrafter"/>
</dbReference>
<feature type="domain" description="Centrosomal protein C10orf90 N-terminal" evidence="6">
    <location>
        <begin position="308"/>
        <end position="484"/>
    </location>
</feature>
<reference evidence="7" key="1">
    <citation type="submission" date="2025-08" db="UniProtKB">
        <authorList>
            <consortium name="Ensembl"/>
        </authorList>
    </citation>
    <scope>IDENTIFICATION</scope>
</reference>
<evidence type="ECO:0000256" key="1">
    <source>
        <dbReference type="ARBA" id="ARBA00004300"/>
    </source>
</evidence>
<gene>
    <name evidence="7" type="primary">lg4h10orf90</name>
</gene>
<dbReference type="Pfam" id="PF15309">
    <property type="entry name" value="ALMS_motif"/>
    <property type="match status" value="1"/>
</dbReference>
<comment type="subcellular location">
    <subcellularLocation>
        <location evidence="1">Cytoplasm</location>
        <location evidence="1">Cytoskeleton</location>
        <location evidence="1">Microtubule organizing center</location>
        <location evidence="1">Centrosome</location>
    </subcellularLocation>
</comment>
<dbReference type="GO" id="GO:0005813">
    <property type="term" value="C:centrosome"/>
    <property type="evidence" value="ECO:0007669"/>
    <property type="project" value="UniProtKB-SubCell"/>
</dbReference>
<dbReference type="PANTHER" id="PTHR21553">
    <property type="entry name" value="ALMS1-RELATED"/>
    <property type="match status" value="1"/>
</dbReference>
<feature type="region of interest" description="Disordered" evidence="4">
    <location>
        <begin position="514"/>
        <end position="533"/>
    </location>
</feature>
<feature type="compositionally biased region" description="Polar residues" evidence="4">
    <location>
        <begin position="131"/>
        <end position="141"/>
    </location>
</feature>
<dbReference type="Ensembl" id="ENSOKIT00005122128.1">
    <property type="protein sequence ID" value="ENSOKIP00005114122.1"/>
    <property type="gene ID" value="ENSOKIG00005049602.1"/>
</dbReference>
<dbReference type="InterPro" id="IPR041179">
    <property type="entry name" value="C10orf90_N"/>
</dbReference>
<evidence type="ECO:0000259" key="6">
    <source>
        <dbReference type="Pfam" id="PF17730"/>
    </source>
</evidence>